<proteinExistence type="predicted"/>
<dbReference type="EMBL" id="CABIJS010000111">
    <property type="protein sequence ID" value="VUZ43741.1"/>
    <property type="molecule type" value="Genomic_DNA"/>
</dbReference>
<sequence>CCQRKHCRTGRGGSKKKGFAVNITVDARDYRLGRQWTAEIIATRHGRVICDVERAGHVSLAYSSIKNETFSSPNRLVLEDILVICLRMEILEEIRITFPPAHVSSMDINVIAFLISSLIEGA</sequence>
<organism evidence="1 2">
    <name type="scientific">Hymenolepis diminuta</name>
    <name type="common">Rat tapeworm</name>
    <dbReference type="NCBI Taxonomy" id="6216"/>
    <lineage>
        <taxon>Eukaryota</taxon>
        <taxon>Metazoa</taxon>
        <taxon>Spiralia</taxon>
        <taxon>Lophotrochozoa</taxon>
        <taxon>Platyhelminthes</taxon>
        <taxon>Cestoda</taxon>
        <taxon>Eucestoda</taxon>
        <taxon>Cyclophyllidea</taxon>
        <taxon>Hymenolepididae</taxon>
        <taxon>Hymenolepis</taxon>
    </lineage>
</organism>
<feature type="non-terminal residue" evidence="1">
    <location>
        <position position="1"/>
    </location>
</feature>
<dbReference type="Proteomes" id="UP000321570">
    <property type="component" value="Unassembled WGS sequence"/>
</dbReference>
<name>A0A564Y8Z4_HYMDI</name>
<evidence type="ECO:0000313" key="2">
    <source>
        <dbReference type="Proteomes" id="UP000321570"/>
    </source>
</evidence>
<protein>
    <submittedName>
        <fullName evidence="1">Uncharacterized protein</fullName>
    </submittedName>
</protein>
<gene>
    <name evidence="1" type="ORF">WMSIL1_LOCUS3975</name>
</gene>
<evidence type="ECO:0000313" key="1">
    <source>
        <dbReference type="EMBL" id="VUZ43741.1"/>
    </source>
</evidence>
<accession>A0A564Y8Z4</accession>
<keyword evidence="2" id="KW-1185">Reference proteome</keyword>
<dbReference type="AlphaFoldDB" id="A0A564Y8Z4"/>
<reference evidence="1 2" key="1">
    <citation type="submission" date="2019-07" db="EMBL/GenBank/DDBJ databases">
        <authorList>
            <person name="Jastrzebski P J."/>
            <person name="Paukszto L."/>
            <person name="Jastrzebski P J."/>
        </authorList>
    </citation>
    <scope>NUCLEOTIDE SEQUENCE [LARGE SCALE GENOMIC DNA]</scope>
    <source>
        <strain evidence="1 2">WMS-il1</strain>
    </source>
</reference>